<dbReference type="InterPro" id="IPR012698">
    <property type="entry name" value="PEnolPyrv_PMutase_core"/>
</dbReference>
<evidence type="ECO:0000313" key="2">
    <source>
        <dbReference type="Proteomes" id="UP000688137"/>
    </source>
</evidence>
<proteinExistence type="predicted"/>
<organism evidence="1 2">
    <name type="scientific">Paramecium primaurelia</name>
    <dbReference type="NCBI Taxonomy" id="5886"/>
    <lineage>
        <taxon>Eukaryota</taxon>
        <taxon>Sar</taxon>
        <taxon>Alveolata</taxon>
        <taxon>Ciliophora</taxon>
        <taxon>Intramacronucleata</taxon>
        <taxon>Oligohymenophorea</taxon>
        <taxon>Peniculida</taxon>
        <taxon>Parameciidae</taxon>
        <taxon>Paramecium</taxon>
    </lineage>
</organism>
<dbReference type="AlphaFoldDB" id="A0A8S1MDX7"/>
<dbReference type="NCBIfam" id="TIGR02320">
    <property type="entry name" value="PEP_mutase"/>
    <property type="match status" value="1"/>
</dbReference>
<reference evidence="1" key="1">
    <citation type="submission" date="2021-01" db="EMBL/GenBank/DDBJ databases">
        <authorList>
            <consortium name="Genoscope - CEA"/>
            <person name="William W."/>
        </authorList>
    </citation>
    <scope>NUCLEOTIDE SEQUENCE</scope>
</reference>
<name>A0A8S1MDX7_PARPR</name>
<protein>
    <recommendedName>
        <fullName evidence="3">Phosphoenolpyruvate mutase</fullName>
    </recommendedName>
</protein>
<dbReference type="PANTHER" id="PTHR42905">
    <property type="entry name" value="PHOSPHOENOLPYRUVATE CARBOXYLASE"/>
    <property type="match status" value="1"/>
</dbReference>
<evidence type="ECO:0000313" key="1">
    <source>
        <dbReference type="EMBL" id="CAD8078448.1"/>
    </source>
</evidence>
<keyword evidence="2" id="KW-1185">Reference proteome</keyword>
<gene>
    <name evidence="1" type="ORF">PPRIM_AZ9-3.1.T0600052</name>
</gene>
<evidence type="ECO:0008006" key="3">
    <source>
        <dbReference type="Google" id="ProtNLM"/>
    </source>
</evidence>
<comment type="caution">
    <text evidence="1">The sequence shown here is derived from an EMBL/GenBank/DDBJ whole genome shotgun (WGS) entry which is preliminary data.</text>
</comment>
<dbReference type="Pfam" id="PF13714">
    <property type="entry name" value="PEP_mutase"/>
    <property type="match status" value="1"/>
</dbReference>
<dbReference type="CDD" id="cd00377">
    <property type="entry name" value="ICL_PEPM"/>
    <property type="match status" value="1"/>
</dbReference>
<dbReference type="PANTHER" id="PTHR42905:SF7">
    <property type="entry name" value="PHOSPHOENOLPYRUVATE PHOSPHOMUTASE"/>
    <property type="match status" value="1"/>
</dbReference>
<dbReference type="InterPro" id="IPR039556">
    <property type="entry name" value="ICL/PEPM"/>
</dbReference>
<dbReference type="GO" id="GO:0050188">
    <property type="term" value="F:phosphoenolpyruvate mutase activity"/>
    <property type="evidence" value="ECO:0007669"/>
    <property type="project" value="InterPro"/>
</dbReference>
<sequence length="298" mass="34056">MFKFLLRPSLLFSKRTTKLKNLIQSKELEFIMEAHNGLSALIVQEAGFKGIWASGLSMSAQLGVRDCNEASWTQLLEVLEFMAERTTIPILMDGDTGFGNYNNARRLVRKLEERGIAGVCFEDKIFPKRNSLGDGAQELANIQEFSNKIKACKDYQRDKDFQIVARCESFIAGWGLENALERCEAYRKAGVDAVLIHSKKSDFTEIEQFLKAWNNRLPVVLVPTNYYKTPTEEFRKNNVSLAIWANHNLRASIKAMQDTSKQIFERQNLIGLDNIASVKEVFRLQNEKGLEVDDKKYL</sequence>
<dbReference type="EMBL" id="CAJJDM010000061">
    <property type="protein sequence ID" value="CAD8078448.1"/>
    <property type="molecule type" value="Genomic_DNA"/>
</dbReference>
<dbReference type="Proteomes" id="UP000688137">
    <property type="component" value="Unassembled WGS sequence"/>
</dbReference>
<dbReference type="OMA" id="QARNYGC"/>
<accession>A0A8S1MDX7</accession>